<proteinExistence type="predicted"/>
<dbReference type="Gene3D" id="2.40.50.140">
    <property type="entry name" value="Nucleic acid-binding proteins"/>
    <property type="match status" value="1"/>
</dbReference>
<dbReference type="InterPro" id="IPR052165">
    <property type="entry name" value="Membrane_assoc_protease"/>
</dbReference>
<evidence type="ECO:0000256" key="5">
    <source>
        <dbReference type="SAM" id="Phobius"/>
    </source>
</evidence>
<comment type="subcellular location">
    <subcellularLocation>
        <location evidence="1">Membrane</location>
        <topology evidence="1">Multi-pass membrane protein</topology>
    </subcellularLocation>
</comment>
<name>A0A0K8J7P0_9FIRM</name>
<organism evidence="7 8">
    <name type="scientific">Herbinix luporum</name>
    <dbReference type="NCBI Taxonomy" id="1679721"/>
    <lineage>
        <taxon>Bacteria</taxon>
        <taxon>Bacillati</taxon>
        <taxon>Bacillota</taxon>
        <taxon>Clostridia</taxon>
        <taxon>Lachnospirales</taxon>
        <taxon>Lachnospiraceae</taxon>
        <taxon>Herbinix</taxon>
    </lineage>
</organism>
<gene>
    <name evidence="7" type="ORF">SD1D_2116</name>
</gene>
<evidence type="ECO:0000256" key="2">
    <source>
        <dbReference type="ARBA" id="ARBA00022692"/>
    </source>
</evidence>
<dbReference type="PANTHER" id="PTHR33507">
    <property type="entry name" value="INNER MEMBRANE PROTEIN YBBJ"/>
    <property type="match status" value="1"/>
</dbReference>
<feature type="domain" description="NfeD-like C-terminal" evidence="6">
    <location>
        <begin position="81"/>
        <end position="139"/>
    </location>
</feature>
<evidence type="ECO:0000313" key="7">
    <source>
        <dbReference type="EMBL" id="CUH93651.1"/>
    </source>
</evidence>
<dbReference type="SUPFAM" id="SSF141322">
    <property type="entry name" value="NfeD domain-like"/>
    <property type="match status" value="1"/>
</dbReference>
<sequence>MNSIAWLILLILLIFVEFITLGLTTIWFAGGSLVAFIVSLFYDNLLVEIILFLVISLVLLFFTRPIVKKYFNSTRVKTNYAAIIGKEALVTARIDNMNGTGLAVVEGQEWTARSINGEVIEKGTKVIVEEISGVKLMVKIKKEG</sequence>
<keyword evidence="3 5" id="KW-1133">Transmembrane helix</keyword>
<evidence type="ECO:0000256" key="4">
    <source>
        <dbReference type="ARBA" id="ARBA00023136"/>
    </source>
</evidence>
<dbReference type="Proteomes" id="UP000196053">
    <property type="component" value="Chromosome I"/>
</dbReference>
<feature type="transmembrane region" description="Helical" evidence="5">
    <location>
        <begin position="49"/>
        <end position="67"/>
    </location>
</feature>
<dbReference type="InterPro" id="IPR002810">
    <property type="entry name" value="NfeD-like_C"/>
</dbReference>
<dbReference type="PANTHER" id="PTHR33507:SF3">
    <property type="entry name" value="INNER MEMBRANE PROTEIN YBBJ"/>
    <property type="match status" value="1"/>
</dbReference>
<feature type="transmembrane region" description="Helical" evidence="5">
    <location>
        <begin position="7"/>
        <end position="29"/>
    </location>
</feature>
<evidence type="ECO:0000313" key="8">
    <source>
        <dbReference type="Proteomes" id="UP000196053"/>
    </source>
</evidence>
<dbReference type="RefSeq" id="WP_058258884.1">
    <property type="nucleotide sequence ID" value="NZ_DUPS01000032.1"/>
</dbReference>
<dbReference type="Pfam" id="PF01957">
    <property type="entry name" value="NfeD"/>
    <property type="match status" value="1"/>
</dbReference>
<evidence type="ECO:0000259" key="6">
    <source>
        <dbReference type="Pfam" id="PF01957"/>
    </source>
</evidence>
<reference evidence="8" key="1">
    <citation type="submission" date="2015-09" db="EMBL/GenBank/DDBJ databases">
        <authorList>
            <person name="Wibberg D."/>
        </authorList>
    </citation>
    <scope>NUCLEOTIDE SEQUENCE [LARGE SCALE GENOMIC DNA]</scope>
    <source>
        <strain evidence="8">SD1D</strain>
    </source>
</reference>
<dbReference type="OrthoDB" id="5054at2"/>
<protein>
    <submittedName>
        <fullName evidence="7">Putative membrane protein</fullName>
    </submittedName>
</protein>
<dbReference type="InterPro" id="IPR012340">
    <property type="entry name" value="NA-bd_OB-fold"/>
</dbReference>
<keyword evidence="4 5" id="KW-0472">Membrane</keyword>
<keyword evidence="8" id="KW-1185">Reference proteome</keyword>
<dbReference type="AlphaFoldDB" id="A0A0K8J7P0"/>
<dbReference type="GO" id="GO:0005886">
    <property type="term" value="C:plasma membrane"/>
    <property type="evidence" value="ECO:0007669"/>
    <property type="project" value="TreeGrafter"/>
</dbReference>
<dbReference type="KEGG" id="hsd:SD1D_2116"/>
<dbReference type="EMBL" id="LN879430">
    <property type="protein sequence ID" value="CUH93651.1"/>
    <property type="molecule type" value="Genomic_DNA"/>
</dbReference>
<evidence type="ECO:0000256" key="1">
    <source>
        <dbReference type="ARBA" id="ARBA00004141"/>
    </source>
</evidence>
<accession>A0A0K8J7P0</accession>
<keyword evidence="2 5" id="KW-0812">Transmembrane</keyword>
<evidence type="ECO:0000256" key="3">
    <source>
        <dbReference type="ARBA" id="ARBA00022989"/>
    </source>
</evidence>